<dbReference type="PANTHER" id="PTHR45625">
    <property type="entry name" value="PEPTIDYL-PROLYL CIS-TRANS ISOMERASE-RELATED"/>
    <property type="match status" value="1"/>
</dbReference>
<dbReference type="CDD" id="cd00317">
    <property type="entry name" value="cyclophilin"/>
    <property type="match status" value="1"/>
</dbReference>
<evidence type="ECO:0000256" key="4">
    <source>
        <dbReference type="ARBA" id="ARBA00023235"/>
    </source>
</evidence>
<dbReference type="AlphaFoldDB" id="A0A2U3JXD5"/>
<dbReference type="GO" id="GO:0003755">
    <property type="term" value="F:peptidyl-prolyl cis-trans isomerase activity"/>
    <property type="evidence" value="ECO:0007669"/>
    <property type="project" value="UniProtKB-UniRule"/>
</dbReference>
<dbReference type="InterPro" id="IPR044666">
    <property type="entry name" value="Cyclophilin_A-like"/>
</dbReference>
<feature type="binding site" evidence="5">
    <location>
        <begin position="64"/>
        <end position="75"/>
    </location>
    <ligand>
        <name>cyclosporin A</name>
        <dbReference type="ChEBI" id="CHEBI:4031"/>
    </ligand>
</feature>
<proteinExistence type="inferred from homology"/>
<evidence type="ECO:0000256" key="3">
    <source>
        <dbReference type="ARBA" id="ARBA00023110"/>
    </source>
</evidence>
<evidence type="ECO:0000313" key="9">
    <source>
        <dbReference type="Proteomes" id="UP000238701"/>
    </source>
</evidence>
<protein>
    <recommendedName>
        <fullName evidence="6">Peptidyl-prolyl cis-trans isomerase</fullName>
        <shortName evidence="6">PPIase</shortName>
        <ecNumber evidence="6">5.2.1.8</ecNumber>
    </recommendedName>
</protein>
<feature type="binding site" evidence="5">
    <location>
        <begin position="80"/>
        <end position="81"/>
    </location>
    <ligand>
        <name>cyclosporin A</name>
        <dbReference type="ChEBI" id="CHEBI:4031"/>
    </ligand>
</feature>
<keyword evidence="4 6" id="KW-0413">Isomerase</keyword>
<dbReference type="GO" id="GO:0006457">
    <property type="term" value="P:protein folding"/>
    <property type="evidence" value="ECO:0007669"/>
    <property type="project" value="InterPro"/>
</dbReference>
<dbReference type="SUPFAM" id="SSF50891">
    <property type="entry name" value="Cyclophilin-like"/>
    <property type="match status" value="1"/>
</dbReference>
<comment type="catalytic activity">
    <reaction evidence="6">
        <text>[protein]-peptidylproline (omega=180) = [protein]-peptidylproline (omega=0)</text>
        <dbReference type="Rhea" id="RHEA:16237"/>
        <dbReference type="Rhea" id="RHEA-COMP:10747"/>
        <dbReference type="Rhea" id="RHEA-COMP:10748"/>
        <dbReference type="ChEBI" id="CHEBI:83833"/>
        <dbReference type="ChEBI" id="CHEBI:83834"/>
        <dbReference type="EC" id="5.2.1.8"/>
    </reaction>
</comment>
<dbReference type="Proteomes" id="UP000238701">
    <property type="component" value="Unassembled WGS sequence"/>
</dbReference>
<organism evidence="8 9">
    <name type="scientific">Candidatus Sulfotelmatobacter kueseliae</name>
    <dbReference type="NCBI Taxonomy" id="2042962"/>
    <lineage>
        <taxon>Bacteria</taxon>
        <taxon>Pseudomonadati</taxon>
        <taxon>Acidobacteriota</taxon>
        <taxon>Terriglobia</taxon>
        <taxon>Terriglobales</taxon>
        <taxon>Candidatus Korobacteraceae</taxon>
        <taxon>Candidatus Sulfotelmatobacter</taxon>
    </lineage>
</organism>
<comment type="function">
    <text evidence="1 6">PPIases accelerate the folding of proteins. It catalyzes the cis-trans isomerization of proline imidic peptide bonds in oligopeptides.</text>
</comment>
<evidence type="ECO:0000313" key="8">
    <source>
        <dbReference type="EMBL" id="SPF32092.1"/>
    </source>
</evidence>
<dbReference type="PIRSF" id="PIRSF001467">
    <property type="entry name" value="Peptidylpro_ismrse"/>
    <property type="match status" value="1"/>
</dbReference>
<feature type="binding site" evidence="5">
    <location>
        <position position="133"/>
    </location>
    <ligand>
        <name>cyclosporin A</name>
        <dbReference type="ChEBI" id="CHEBI:4031"/>
    </ligand>
</feature>
<evidence type="ECO:0000259" key="7">
    <source>
        <dbReference type="PROSITE" id="PS50072"/>
    </source>
</evidence>
<dbReference type="InterPro" id="IPR029000">
    <property type="entry name" value="Cyclophilin-like_dom_sf"/>
</dbReference>
<keyword evidence="3 6" id="KW-0697">Rotamase</keyword>
<accession>A0A2U3JXD5</accession>
<dbReference type="InterPro" id="IPR002130">
    <property type="entry name" value="Cyclophilin-type_PPIase_dom"/>
</dbReference>
<dbReference type="OrthoDB" id="9807797at2"/>
<reference evidence="9" key="1">
    <citation type="submission" date="2018-02" db="EMBL/GenBank/DDBJ databases">
        <authorList>
            <person name="Hausmann B."/>
        </authorList>
    </citation>
    <scope>NUCLEOTIDE SEQUENCE [LARGE SCALE GENOMIC DNA]</scope>
    <source>
        <strain evidence="9">Peat soil MAG SbA1</strain>
    </source>
</reference>
<feature type="binding site" evidence="5">
    <location>
        <position position="127"/>
    </location>
    <ligand>
        <name>cyclosporin A</name>
        <dbReference type="ChEBI" id="CHEBI:4031"/>
    </ligand>
</feature>
<feature type="domain" description="PPIase cyclophilin-type" evidence="7">
    <location>
        <begin position="16"/>
        <end position="172"/>
    </location>
</feature>
<comment type="similarity">
    <text evidence="2 6">Belongs to the cyclophilin-type PPIase family.</text>
</comment>
<feature type="binding site" evidence="5">
    <location>
        <begin position="117"/>
        <end position="121"/>
    </location>
    <ligand>
        <name>cyclosporin A</name>
        <dbReference type="ChEBI" id="CHEBI:4031"/>
    </ligand>
</feature>
<dbReference type="PANTHER" id="PTHR45625:SF4">
    <property type="entry name" value="PEPTIDYLPROLYL ISOMERASE DOMAIN AND WD REPEAT-CONTAINING PROTEIN 1"/>
    <property type="match status" value="1"/>
</dbReference>
<dbReference type="Pfam" id="PF00160">
    <property type="entry name" value="Pro_isomerase"/>
    <property type="match status" value="1"/>
</dbReference>
<dbReference type="InterPro" id="IPR024936">
    <property type="entry name" value="Cyclophilin-type_PPIase"/>
</dbReference>
<dbReference type="EMBL" id="OMOD01000006">
    <property type="protein sequence ID" value="SPF32092.1"/>
    <property type="molecule type" value="Genomic_DNA"/>
</dbReference>
<gene>
    <name evidence="8" type="primary">cypB</name>
    <name evidence="8" type="ORF">SBA1_1030026</name>
</gene>
<evidence type="ECO:0000256" key="5">
    <source>
        <dbReference type="PIRSR" id="PIRSR001467-1"/>
    </source>
</evidence>
<evidence type="ECO:0000256" key="2">
    <source>
        <dbReference type="ARBA" id="ARBA00007365"/>
    </source>
</evidence>
<feature type="binding site" evidence="5">
    <location>
        <begin position="107"/>
        <end position="112"/>
    </location>
    <ligand>
        <name>cyclosporin A</name>
        <dbReference type="ChEBI" id="CHEBI:4031"/>
    </ligand>
</feature>
<dbReference type="PRINTS" id="PR00153">
    <property type="entry name" value="CSAPPISMRASE"/>
</dbReference>
<dbReference type="PROSITE" id="PS50072">
    <property type="entry name" value="CSA_PPIASE_2"/>
    <property type="match status" value="1"/>
</dbReference>
<evidence type="ECO:0000256" key="6">
    <source>
        <dbReference type="RuleBase" id="RU363019"/>
    </source>
</evidence>
<dbReference type="PROSITE" id="PS00170">
    <property type="entry name" value="CSA_PPIASE_1"/>
    <property type="match status" value="1"/>
</dbReference>
<dbReference type="EC" id="5.2.1.8" evidence="6"/>
<dbReference type="InterPro" id="IPR020892">
    <property type="entry name" value="Cyclophilin-type_PPIase_CS"/>
</dbReference>
<dbReference type="Gene3D" id="2.40.100.10">
    <property type="entry name" value="Cyclophilin-like"/>
    <property type="match status" value="1"/>
</dbReference>
<name>A0A2U3JXD5_9BACT</name>
<evidence type="ECO:0000256" key="1">
    <source>
        <dbReference type="ARBA" id="ARBA00002388"/>
    </source>
</evidence>
<sequence length="175" mass="19299">MTRQPGLYATFETSEGTIVCRLFEKEAPKTVANFVELAEGKREWTHPSTRKKSKDRLYDGTIFHRVIPDFMIQGGDPQGTGTGGPGYQFEDETKGSPHMFDKPGKLAMANAGPNTNGSQFFITVVATTWLTGKHTIFGEVIEGQDVVNKITALPRGRNDRPSKDVVLKKVGIEKV</sequence>